<comment type="similarity">
    <text evidence="14 16">Belongs to the type III pantothenate kinase family.</text>
</comment>
<reference evidence="19" key="1">
    <citation type="submission" date="2015-12" db="EMBL/GenBank/DDBJ databases">
        <title>Complete genome sequence of Pandoraea norimbergensis DSM 11628.</title>
        <authorList>
            <person name="Ee R."/>
            <person name="Lim Y.-L."/>
            <person name="Yong D."/>
            <person name="Yin W.-F."/>
            <person name="Chan K.-G."/>
        </authorList>
    </citation>
    <scope>NUCLEOTIDE SEQUENCE [LARGE SCALE GENOMIC DNA]</scope>
    <source>
        <strain evidence="19">DSM 11628</strain>
    </source>
</reference>
<evidence type="ECO:0000256" key="10">
    <source>
        <dbReference type="ARBA" id="ARBA00022777"/>
    </source>
</evidence>
<keyword evidence="10 16" id="KW-0418">Kinase</keyword>
<feature type="binding site" evidence="16">
    <location>
        <begin position="49"/>
        <end position="56"/>
    </location>
    <ligand>
        <name>ATP</name>
        <dbReference type="ChEBI" id="CHEBI:30616"/>
    </ligand>
</feature>
<dbReference type="NCBIfam" id="TIGR00671">
    <property type="entry name" value="baf"/>
    <property type="match status" value="1"/>
</dbReference>
<keyword evidence="12 16" id="KW-0630">Potassium</keyword>
<comment type="caution">
    <text evidence="16">Lacks conserved residue(s) required for the propagation of feature annotation.</text>
</comment>
<proteinExistence type="inferred from homology"/>
<evidence type="ECO:0000256" key="1">
    <source>
        <dbReference type="ARBA" id="ARBA00001206"/>
    </source>
</evidence>
<evidence type="ECO:0000256" key="5">
    <source>
        <dbReference type="ARBA" id="ARBA00011738"/>
    </source>
</evidence>
<evidence type="ECO:0000256" key="3">
    <source>
        <dbReference type="ARBA" id="ARBA00004496"/>
    </source>
</evidence>
<accession>A0ABM5WI31</accession>
<comment type="catalytic activity">
    <reaction evidence="1 16">
        <text>(R)-pantothenate + ATP = (R)-4'-phosphopantothenate + ADP + H(+)</text>
        <dbReference type="Rhea" id="RHEA:16373"/>
        <dbReference type="ChEBI" id="CHEBI:10986"/>
        <dbReference type="ChEBI" id="CHEBI:15378"/>
        <dbReference type="ChEBI" id="CHEBI:29032"/>
        <dbReference type="ChEBI" id="CHEBI:30616"/>
        <dbReference type="ChEBI" id="CHEBI:456216"/>
        <dbReference type="EC" id="2.7.1.33"/>
    </reaction>
</comment>
<evidence type="ECO:0000256" key="8">
    <source>
        <dbReference type="ARBA" id="ARBA00022679"/>
    </source>
</evidence>
<evidence type="ECO:0000256" key="15">
    <source>
        <dbReference type="ARBA" id="ARBA00040883"/>
    </source>
</evidence>
<dbReference type="InterPro" id="IPR043129">
    <property type="entry name" value="ATPase_NBD"/>
</dbReference>
<comment type="pathway">
    <text evidence="4 16">Cofactor biosynthesis; coenzyme A biosynthesis; CoA from (R)-pantothenate: step 1/5.</text>
</comment>
<evidence type="ECO:0000256" key="2">
    <source>
        <dbReference type="ARBA" id="ARBA00001958"/>
    </source>
</evidence>
<evidence type="ECO:0000256" key="7">
    <source>
        <dbReference type="ARBA" id="ARBA00022490"/>
    </source>
</evidence>
<feature type="active site" description="Proton acceptor" evidence="16">
    <location>
        <position position="199"/>
    </location>
</feature>
<evidence type="ECO:0000256" key="17">
    <source>
        <dbReference type="SAM" id="MobiDB-lite"/>
    </source>
</evidence>
<dbReference type="InterPro" id="IPR004619">
    <property type="entry name" value="Type_III_PanK"/>
</dbReference>
<feature type="binding site" evidence="16">
    <location>
        <position position="277"/>
    </location>
    <ligand>
        <name>substrate</name>
    </ligand>
</feature>
<feature type="binding site" evidence="16">
    <location>
        <position position="190"/>
    </location>
    <ligand>
        <name>substrate</name>
    </ligand>
</feature>
<dbReference type="CDD" id="cd24015">
    <property type="entry name" value="ASKHA_NBD_PanK-III"/>
    <property type="match status" value="1"/>
</dbReference>
<keyword evidence="13 16" id="KW-0173">Coenzyme A biosynthesis</keyword>
<feature type="binding site" evidence="16">
    <location>
        <begin position="197"/>
        <end position="200"/>
    </location>
    <ligand>
        <name>substrate</name>
    </ligand>
</feature>
<evidence type="ECO:0000256" key="12">
    <source>
        <dbReference type="ARBA" id="ARBA00022958"/>
    </source>
</evidence>
<evidence type="ECO:0000256" key="13">
    <source>
        <dbReference type="ARBA" id="ARBA00022993"/>
    </source>
</evidence>
<keyword evidence="19" id="KW-1185">Reference proteome</keyword>
<dbReference type="Proteomes" id="UP000060277">
    <property type="component" value="Chromosome"/>
</dbReference>
<evidence type="ECO:0000313" key="18">
    <source>
        <dbReference type="EMBL" id="ALS60120.1"/>
    </source>
</evidence>
<evidence type="ECO:0000256" key="6">
    <source>
        <dbReference type="ARBA" id="ARBA00012102"/>
    </source>
</evidence>
<evidence type="ECO:0000256" key="11">
    <source>
        <dbReference type="ARBA" id="ARBA00022840"/>
    </source>
</evidence>
<sequence>MNASKTAKASATPMATTANTANKVNTAAMQTPSPTPTGTLAKAPWLLVDAGNSRIKWALAPAERPDDWRAASPAFLASGAVDHAEWRTLATQIRAGWSALAGGTSGRPSASPSDAPHFALNTAPLAIGQGGQDDGFICPEPAGVWLTNVAGDAAEQAVRMTLQTLWGMASSDWLQVLHASETRAGVRNGYDTPTQLGSDRWASLIGAHAAWPGEHLLIVTLGTATTVEALRADGDYLGGLIAPGPALMLRSLAQGTAQLPTLDATMPSGGQDFARNTADAILRGCLAAQAGLVERNHAQLQARLGAPVRCVLSGGARQALAQTLTLPFTDHDQLVPAGLYEVAIRAAAEAALLAGSAHSPANVTPQDSRENRHAPGGA</sequence>
<dbReference type="EC" id="2.7.1.33" evidence="6 16"/>
<evidence type="ECO:0000256" key="4">
    <source>
        <dbReference type="ARBA" id="ARBA00005225"/>
    </source>
</evidence>
<evidence type="ECO:0000256" key="9">
    <source>
        <dbReference type="ARBA" id="ARBA00022741"/>
    </source>
</evidence>
<dbReference type="PANTHER" id="PTHR34265">
    <property type="entry name" value="TYPE III PANTOTHENATE KINASE"/>
    <property type="match status" value="1"/>
</dbReference>
<keyword evidence="11 16" id="KW-0067">ATP-binding</keyword>
<evidence type="ECO:0000256" key="14">
    <source>
        <dbReference type="ARBA" id="ARBA00038036"/>
    </source>
</evidence>
<keyword evidence="7 16" id="KW-0963">Cytoplasm</keyword>
<comment type="cofactor">
    <cofactor evidence="16">
        <name>NH4(+)</name>
        <dbReference type="ChEBI" id="CHEBI:28938"/>
    </cofactor>
    <cofactor evidence="16">
        <name>K(+)</name>
        <dbReference type="ChEBI" id="CHEBI:29103"/>
    </cofactor>
    <text evidence="16">A monovalent cation. Ammonium or potassium.</text>
</comment>
<keyword evidence="9 16" id="KW-0547">Nucleotide-binding</keyword>
<dbReference type="SUPFAM" id="SSF53067">
    <property type="entry name" value="Actin-like ATPase domain"/>
    <property type="match status" value="2"/>
</dbReference>
<name>A0ABM5WI31_9BURK</name>
<dbReference type="EMBL" id="CP013480">
    <property type="protein sequence ID" value="ALS60120.1"/>
    <property type="molecule type" value="Genomic_DNA"/>
</dbReference>
<comment type="cofactor">
    <cofactor evidence="2">
        <name>K(+)</name>
        <dbReference type="ChEBI" id="CHEBI:29103"/>
    </cofactor>
</comment>
<dbReference type="Gene3D" id="3.30.420.40">
    <property type="match status" value="2"/>
</dbReference>
<evidence type="ECO:0000313" key="19">
    <source>
        <dbReference type="Proteomes" id="UP000060277"/>
    </source>
</evidence>
<keyword evidence="8 16" id="KW-0808">Transferase</keyword>
<feature type="binding site" evidence="16">
    <location>
        <position position="223"/>
    </location>
    <ligand>
        <name>ATP</name>
        <dbReference type="ChEBI" id="CHEBI:30616"/>
    </ligand>
</feature>
<organism evidence="18 19">
    <name type="scientific">Pandoraea norimbergensis</name>
    <dbReference type="NCBI Taxonomy" id="93219"/>
    <lineage>
        <taxon>Bacteria</taxon>
        <taxon>Pseudomonadati</taxon>
        <taxon>Pseudomonadota</taxon>
        <taxon>Betaproteobacteria</taxon>
        <taxon>Burkholderiales</taxon>
        <taxon>Burkholderiaceae</taxon>
        <taxon>Pandoraea</taxon>
    </lineage>
</organism>
<comment type="function">
    <text evidence="16">Catalyzes the phosphorylation of pantothenate (Pan), the first step in CoA biosynthesis.</text>
</comment>
<feature type="region of interest" description="Disordered" evidence="17">
    <location>
        <begin position="357"/>
        <end position="378"/>
    </location>
</feature>
<dbReference type="Pfam" id="PF03309">
    <property type="entry name" value="Pan_kinase"/>
    <property type="match status" value="1"/>
</dbReference>
<comment type="subunit">
    <text evidence="5 16">Homodimer.</text>
</comment>
<comment type="subcellular location">
    <subcellularLocation>
        <location evidence="3 16">Cytoplasm</location>
    </subcellularLocation>
</comment>
<dbReference type="PANTHER" id="PTHR34265:SF1">
    <property type="entry name" value="TYPE III PANTOTHENATE KINASE"/>
    <property type="match status" value="1"/>
</dbReference>
<protein>
    <recommendedName>
        <fullName evidence="15 16">Type III pantothenate kinase</fullName>
        <ecNumber evidence="6 16">2.7.1.33</ecNumber>
    </recommendedName>
    <alternativeName>
        <fullName evidence="16">PanK-III</fullName>
    </alternativeName>
    <alternativeName>
        <fullName evidence="16">Pantothenic acid kinase</fullName>
    </alternativeName>
</protein>
<evidence type="ECO:0000256" key="16">
    <source>
        <dbReference type="HAMAP-Rule" id="MF_01274"/>
    </source>
</evidence>
<dbReference type="HAMAP" id="MF_01274">
    <property type="entry name" value="Pantothen_kinase_3"/>
    <property type="match status" value="1"/>
</dbReference>
<feature type="compositionally biased region" description="Basic and acidic residues" evidence="17">
    <location>
        <begin position="367"/>
        <end position="378"/>
    </location>
</feature>
<gene>
    <name evidence="16" type="primary">coaX</name>
    <name evidence="18" type="ORF">AT302_10440</name>
</gene>